<dbReference type="CDD" id="cd01949">
    <property type="entry name" value="GGDEF"/>
    <property type="match status" value="1"/>
</dbReference>
<dbReference type="Proteomes" id="UP000286680">
    <property type="component" value="Unassembled WGS sequence"/>
</dbReference>
<name>A0AA94JEA9_9GAMM</name>
<evidence type="ECO:0000256" key="4">
    <source>
        <dbReference type="SAM" id="Phobius"/>
    </source>
</evidence>
<keyword evidence="4" id="KW-1133">Transmembrane helix</keyword>
<dbReference type="SMART" id="SM00267">
    <property type="entry name" value="GGDEF"/>
    <property type="match status" value="1"/>
</dbReference>
<dbReference type="PANTHER" id="PTHR45138:SF9">
    <property type="entry name" value="DIGUANYLATE CYCLASE DGCM-RELATED"/>
    <property type="match status" value="1"/>
</dbReference>
<protein>
    <recommendedName>
        <fullName evidence="2">diguanylate cyclase</fullName>
        <ecNumber evidence="2">2.7.7.65</ecNumber>
    </recommendedName>
</protein>
<dbReference type="EC" id="2.7.7.65" evidence="2"/>
<dbReference type="RefSeq" id="WP_126819737.1">
    <property type="nucleotide sequence ID" value="NZ_PIPS01000001.1"/>
</dbReference>
<dbReference type="InterPro" id="IPR043128">
    <property type="entry name" value="Rev_trsase/Diguanyl_cyclase"/>
</dbReference>
<dbReference type="AlphaFoldDB" id="A0AA94JEA9"/>
<evidence type="ECO:0000256" key="2">
    <source>
        <dbReference type="ARBA" id="ARBA00012528"/>
    </source>
</evidence>
<keyword evidence="4" id="KW-0472">Membrane</keyword>
<proteinExistence type="predicted"/>
<dbReference type="FunFam" id="3.30.70.270:FF:000001">
    <property type="entry name" value="Diguanylate cyclase domain protein"/>
    <property type="match status" value="1"/>
</dbReference>
<comment type="caution">
    <text evidence="6">The sequence shown here is derived from an EMBL/GenBank/DDBJ whole genome shotgun (WGS) entry which is preliminary data.</text>
</comment>
<evidence type="ECO:0000256" key="1">
    <source>
        <dbReference type="ARBA" id="ARBA00001946"/>
    </source>
</evidence>
<sequence length="340" mass="37984">MEITQKKYQAKAQNTTEDVVSGFTRKVANYTQWGAAVIVAPLAIVQGVAGHWLMTAWLAAFCVYSLSLALISRHQNLKQRQLLAFVSMLALAASYSTFINGINGFVWSFPVMASIVFLLRRKWAVVSAFTFFVLMVIAAVVAMPLDIAWRGSLSLAAVLVLTLTLLFLLETMQRSFTRLATTDTLTGVYNRKSLNSRLDQVLALYKRNQQPVSVVICDIDWFKPINDKYGHLQGDRLLVQAAKLIRQSVRLSDSVYRVGGEEFLILMPETDAGGAAKAAEQLRLRFAENEFKLKGASPKMTLSAGVAQLRTGEHWTDWLERADKRLYQAKESGRNQVVND</sequence>
<dbReference type="GO" id="GO:0052621">
    <property type="term" value="F:diguanylate cyclase activity"/>
    <property type="evidence" value="ECO:0007669"/>
    <property type="project" value="UniProtKB-EC"/>
</dbReference>
<feature type="transmembrane region" description="Helical" evidence="4">
    <location>
        <begin position="151"/>
        <end position="169"/>
    </location>
</feature>
<comment type="cofactor">
    <cofactor evidence="1">
        <name>Mg(2+)</name>
        <dbReference type="ChEBI" id="CHEBI:18420"/>
    </cofactor>
</comment>
<keyword evidence="7" id="KW-1185">Reference proteome</keyword>
<comment type="catalytic activity">
    <reaction evidence="3">
        <text>2 GTP = 3',3'-c-di-GMP + 2 diphosphate</text>
        <dbReference type="Rhea" id="RHEA:24898"/>
        <dbReference type="ChEBI" id="CHEBI:33019"/>
        <dbReference type="ChEBI" id="CHEBI:37565"/>
        <dbReference type="ChEBI" id="CHEBI:58805"/>
        <dbReference type="EC" id="2.7.7.65"/>
    </reaction>
</comment>
<evidence type="ECO:0000313" key="6">
    <source>
        <dbReference type="EMBL" id="RUO45528.1"/>
    </source>
</evidence>
<accession>A0AA94JEA9</accession>
<evidence type="ECO:0000256" key="3">
    <source>
        <dbReference type="ARBA" id="ARBA00034247"/>
    </source>
</evidence>
<dbReference type="InterPro" id="IPR029787">
    <property type="entry name" value="Nucleotide_cyclase"/>
</dbReference>
<feature type="transmembrane region" description="Helical" evidence="4">
    <location>
        <begin position="126"/>
        <end position="145"/>
    </location>
</feature>
<feature type="domain" description="GGDEF" evidence="5">
    <location>
        <begin position="210"/>
        <end position="340"/>
    </location>
</feature>
<organism evidence="6 7">
    <name type="scientific">Idiomarina aquatica</name>
    <dbReference type="NCBI Taxonomy" id="1327752"/>
    <lineage>
        <taxon>Bacteria</taxon>
        <taxon>Pseudomonadati</taxon>
        <taxon>Pseudomonadota</taxon>
        <taxon>Gammaproteobacteria</taxon>
        <taxon>Alteromonadales</taxon>
        <taxon>Idiomarinaceae</taxon>
        <taxon>Idiomarina</taxon>
    </lineage>
</organism>
<gene>
    <name evidence="6" type="ORF">CWE23_05905</name>
</gene>
<dbReference type="InterPro" id="IPR050469">
    <property type="entry name" value="Diguanylate_Cyclase"/>
</dbReference>
<dbReference type="Pfam" id="PF00990">
    <property type="entry name" value="GGDEF"/>
    <property type="match status" value="1"/>
</dbReference>
<dbReference type="Gene3D" id="3.30.70.270">
    <property type="match status" value="1"/>
</dbReference>
<dbReference type="PANTHER" id="PTHR45138">
    <property type="entry name" value="REGULATORY COMPONENTS OF SENSORY TRANSDUCTION SYSTEM"/>
    <property type="match status" value="1"/>
</dbReference>
<evidence type="ECO:0000259" key="5">
    <source>
        <dbReference type="PROSITE" id="PS50887"/>
    </source>
</evidence>
<dbReference type="PROSITE" id="PS50887">
    <property type="entry name" value="GGDEF"/>
    <property type="match status" value="1"/>
</dbReference>
<feature type="transmembrane region" description="Helical" evidence="4">
    <location>
        <begin position="27"/>
        <end position="45"/>
    </location>
</feature>
<evidence type="ECO:0000313" key="7">
    <source>
        <dbReference type="Proteomes" id="UP000286680"/>
    </source>
</evidence>
<dbReference type="NCBIfam" id="TIGR00254">
    <property type="entry name" value="GGDEF"/>
    <property type="match status" value="1"/>
</dbReference>
<keyword evidence="4" id="KW-0812">Transmembrane</keyword>
<reference evidence="7" key="1">
    <citation type="journal article" date="2018" name="Front. Microbiol.">
        <title>Genome-Based Analysis Reveals the Taxonomy and Diversity of the Family Idiomarinaceae.</title>
        <authorList>
            <person name="Liu Y."/>
            <person name="Lai Q."/>
            <person name="Shao Z."/>
        </authorList>
    </citation>
    <scope>NUCLEOTIDE SEQUENCE [LARGE SCALE GENOMIC DNA]</scope>
    <source>
        <strain evidence="7">SN-14</strain>
    </source>
</reference>
<dbReference type="InterPro" id="IPR000160">
    <property type="entry name" value="GGDEF_dom"/>
</dbReference>
<dbReference type="EMBL" id="PIPS01000001">
    <property type="protein sequence ID" value="RUO45528.1"/>
    <property type="molecule type" value="Genomic_DNA"/>
</dbReference>
<dbReference type="SUPFAM" id="SSF55073">
    <property type="entry name" value="Nucleotide cyclase"/>
    <property type="match status" value="1"/>
</dbReference>
<feature type="transmembrane region" description="Helical" evidence="4">
    <location>
        <begin position="104"/>
        <end position="119"/>
    </location>
</feature>